<comment type="caution">
    <text evidence="1">The sequence shown here is derived from an EMBL/GenBank/DDBJ whole genome shotgun (WGS) entry which is preliminary data.</text>
</comment>
<dbReference type="EMBL" id="MNCJ02000317">
    <property type="protein sequence ID" value="KAF5819959.1"/>
    <property type="molecule type" value="Genomic_DNA"/>
</dbReference>
<evidence type="ECO:0000313" key="2">
    <source>
        <dbReference type="Proteomes" id="UP000215914"/>
    </source>
</evidence>
<evidence type="ECO:0000313" key="1">
    <source>
        <dbReference type="EMBL" id="KAF5819959.1"/>
    </source>
</evidence>
<sequence length="74" mass="8370">MVGPCGMQFVTHFVSKRWGLNALQSENYRDHPCTFGKSWGLNTLQSANHMDHPCTFEKELNAILVPVVWAILPV</sequence>
<proteinExistence type="predicted"/>
<dbReference type="AlphaFoldDB" id="A0A9K3JRG2"/>
<dbReference type="Proteomes" id="UP000215914">
    <property type="component" value="Unassembled WGS sequence"/>
</dbReference>
<name>A0A9K3JRG2_HELAN</name>
<reference evidence="1" key="2">
    <citation type="submission" date="2020-06" db="EMBL/GenBank/DDBJ databases">
        <title>Helianthus annuus Genome sequencing and assembly Release 2.</title>
        <authorList>
            <person name="Gouzy J."/>
            <person name="Langlade N."/>
            <person name="Munos S."/>
        </authorList>
    </citation>
    <scope>NUCLEOTIDE SEQUENCE</scope>
    <source>
        <tissue evidence="1">Leaves</tissue>
    </source>
</reference>
<gene>
    <name evidence="1" type="ORF">HanXRQr2_Chr02g0083501</name>
</gene>
<keyword evidence="2" id="KW-1185">Reference proteome</keyword>
<protein>
    <submittedName>
        <fullName evidence="1">Uncharacterized protein</fullName>
    </submittedName>
</protein>
<organism evidence="1 2">
    <name type="scientific">Helianthus annuus</name>
    <name type="common">Common sunflower</name>
    <dbReference type="NCBI Taxonomy" id="4232"/>
    <lineage>
        <taxon>Eukaryota</taxon>
        <taxon>Viridiplantae</taxon>
        <taxon>Streptophyta</taxon>
        <taxon>Embryophyta</taxon>
        <taxon>Tracheophyta</taxon>
        <taxon>Spermatophyta</taxon>
        <taxon>Magnoliopsida</taxon>
        <taxon>eudicotyledons</taxon>
        <taxon>Gunneridae</taxon>
        <taxon>Pentapetalae</taxon>
        <taxon>asterids</taxon>
        <taxon>campanulids</taxon>
        <taxon>Asterales</taxon>
        <taxon>Asteraceae</taxon>
        <taxon>Asteroideae</taxon>
        <taxon>Heliantheae alliance</taxon>
        <taxon>Heliantheae</taxon>
        <taxon>Helianthus</taxon>
    </lineage>
</organism>
<accession>A0A9K3JRG2</accession>
<reference evidence="1" key="1">
    <citation type="journal article" date="2017" name="Nature">
        <title>The sunflower genome provides insights into oil metabolism, flowering and Asterid evolution.</title>
        <authorList>
            <person name="Badouin H."/>
            <person name="Gouzy J."/>
            <person name="Grassa C.J."/>
            <person name="Murat F."/>
            <person name="Staton S.E."/>
            <person name="Cottret L."/>
            <person name="Lelandais-Briere C."/>
            <person name="Owens G.L."/>
            <person name="Carrere S."/>
            <person name="Mayjonade B."/>
            <person name="Legrand L."/>
            <person name="Gill N."/>
            <person name="Kane N.C."/>
            <person name="Bowers J.E."/>
            <person name="Hubner S."/>
            <person name="Bellec A."/>
            <person name="Berard A."/>
            <person name="Berges H."/>
            <person name="Blanchet N."/>
            <person name="Boniface M.C."/>
            <person name="Brunel D."/>
            <person name="Catrice O."/>
            <person name="Chaidir N."/>
            <person name="Claudel C."/>
            <person name="Donnadieu C."/>
            <person name="Faraut T."/>
            <person name="Fievet G."/>
            <person name="Helmstetter N."/>
            <person name="King M."/>
            <person name="Knapp S.J."/>
            <person name="Lai Z."/>
            <person name="Le Paslier M.C."/>
            <person name="Lippi Y."/>
            <person name="Lorenzon L."/>
            <person name="Mandel J.R."/>
            <person name="Marage G."/>
            <person name="Marchand G."/>
            <person name="Marquand E."/>
            <person name="Bret-Mestries E."/>
            <person name="Morien E."/>
            <person name="Nambeesan S."/>
            <person name="Nguyen T."/>
            <person name="Pegot-Espagnet P."/>
            <person name="Pouilly N."/>
            <person name="Raftis F."/>
            <person name="Sallet E."/>
            <person name="Schiex T."/>
            <person name="Thomas J."/>
            <person name="Vandecasteele C."/>
            <person name="Vares D."/>
            <person name="Vear F."/>
            <person name="Vautrin S."/>
            <person name="Crespi M."/>
            <person name="Mangin B."/>
            <person name="Burke J.M."/>
            <person name="Salse J."/>
            <person name="Munos S."/>
            <person name="Vincourt P."/>
            <person name="Rieseberg L.H."/>
            <person name="Langlade N.B."/>
        </authorList>
    </citation>
    <scope>NUCLEOTIDE SEQUENCE</scope>
    <source>
        <tissue evidence="1">Leaves</tissue>
    </source>
</reference>
<dbReference type="Gramene" id="mRNA:HanXRQr2_Chr02g0083501">
    <property type="protein sequence ID" value="CDS:HanXRQr2_Chr02g0083501.1"/>
    <property type="gene ID" value="HanXRQr2_Chr02g0083501"/>
</dbReference>